<dbReference type="AlphaFoldDB" id="A0A7S9LQF8"/>
<feature type="transmembrane region" description="Helical" evidence="1">
    <location>
        <begin position="120"/>
        <end position="139"/>
    </location>
</feature>
<dbReference type="Proteomes" id="UP000594800">
    <property type="component" value="Chromosome"/>
</dbReference>
<name>A0A7S9LQF8_9RHOB</name>
<dbReference type="EMBL" id="CP064942">
    <property type="protein sequence ID" value="QPH53417.1"/>
    <property type="molecule type" value="Genomic_DNA"/>
</dbReference>
<accession>A0A7S9LQF8</accession>
<keyword evidence="1" id="KW-1133">Transmembrane helix</keyword>
<feature type="transmembrane region" description="Helical" evidence="1">
    <location>
        <begin position="12"/>
        <end position="34"/>
    </location>
</feature>
<feature type="transmembrane region" description="Helical" evidence="1">
    <location>
        <begin position="54"/>
        <end position="76"/>
    </location>
</feature>
<organism evidence="2 3">
    <name type="scientific">Pontivivens ytuae</name>
    <dbReference type="NCBI Taxonomy" id="2789856"/>
    <lineage>
        <taxon>Bacteria</taxon>
        <taxon>Pseudomonadati</taxon>
        <taxon>Pseudomonadota</taxon>
        <taxon>Alphaproteobacteria</taxon>
        <taxon>Rhodobacterales</taxon>
        <taxon>Paracoccaceae</taxon>
        <taxon>Pontivivens</taxon>
    </lineage>
</organism>
<evidence type="ECO:0000313" key="3">
    <source>
        <dbReference type="Proteomes" id="UP000594800"/>
    </source>
</evidence>
<keyword evidence="1" id="KW-0812">Transmembrane</keyword>
<reference evidence="2 3" key="1">
    <citation type="submission" date="2020-11" db="EMBL/GenBank/DDBJ databases">
        <title>Description of Pontivivens ytuae sp. nov. isolated from deep sea sediment of Mariana Trench.</title>
        <authorList>
            <person name="Wang Z."/>
            <person name="Sun Q.-L."/>
            <person name="Xu X.-D."/>
            <person name="Tang Y.-Z."/>
            <person name="Zhang J."/>
        </authorList>
    </citation>
    <scope>NUCLEOTIDE SEQUENCE [LARGE SCALE GENOMIC DNA]</scope>
    <source>
        <strain evidence="2 3">MT2928</strain>
    </source>
</reference>
<keyword evidence="1" id="KW-0472">Membrane</keyword>
<sequence>MSALDQVLTSPAARALTLALTRITMAGLLFWWGLVKGLNTGVGPAVSEGFYGGAFGGALLIAFGWVQVLAALSLALGLARGVLLPFQLIVNLSTLAVTAAWVIDPFWLWMPGESPRATGYLFYPSAIVAVVSLLLIAFCHEDRYALDHVVFGKRSAAA</sequence>
<gene>
    <name evidence="2" type="ORF">I0K15_16760</name>
</gene>
<dbReference type="RefSeq" id="WP_196102626.1">
    <property type="nucleotide sequence ID" value="NZ_CP064942.1"/>
</dbReference>
<feature type="transmembrane region" description="Helical" evidence="1">
    <location>
        <begin position="88"/>
        <end position="108"/>
    </location>
</feature>
<evidence type="ECO:0008006" key="4">
    <source>
        <dbReference type="Google" id="ProtNLM"/>
    </source>
</evidence>
<evidence type="ECO:0000256" key="1">
    <source>
        <dbReference type="SAM" id="Phobius"/>
    </source>
</evidence>
<protein>
    <recommendedName>
        <fullName evidence="4">DoxX</fullName>
    </recommendedName>
</protein>
<dbReference type="KEGG" id="poz:I0K15_16760"/>
<evidence type="ECO:0000313" key="2">
    <source>
        <dbReference type="EMBL" id="QPH53417.1"/>
    </source>
</evidence>
<keyword evidence="3" id="KW-1185">Reference proteome</keyword>
<proteinExistence type="predicted"/>